<dbReference type="EMBL" id="AUPL01002828">
    <property type="protein sequence ID" value="ESL09449.1"/>
    <property type="molecule type" value="Genomic_DNA"/>
</dbReference>
<dbReference type="Pfam" id="PF00300">
    <property type="entry name" value="His_Phos_1"/>
    <property type="match status" value="1"/>
</dbReference>
<evidence type="ECO:0008006" key="4">
    <source>
        <dbReference type="Google" id="ProtNLM"/>
    </source>
</evidence>
<dbReference type="OrthoDB" id="414418at2759"/>
<feature type="compositionally biased region" description="Polar residues" evidence="1">
    <location>
        <begin position="1"/>
        <end position="17"/>
    </location>
</feature>
<dbReference type="Gene3D" id="3.40.50.1240">
    <property type="entry name" value="Phosphoglycerate mutase-like"/>
    <property type="match status" value="1"/>
</dbReference>
<organism evidence="2 3">
    <name type="scientific">Trypanosoma rangeli SC58</name>
    <dbReference type="NCBI Taxonomy" id="429131"/>
    <lineage>
        <taxon>Eukaryota</taxon>
        <taxon>Discoba</taxon>
        <taxon>Euglenozoa</taxon>
        <taxon>Kinetoplastea</taxon>
        <taxon>Metakinetoplastina</taxon>
        <taxon>Trypanosomatida</taxon>
        <taxon>Trypanosomatidae</taxon>
        <taxon>Trypanosoma</taxon>
        <taxon>Herpetosoma</taxon>
    </lineage>
</organism>
<gene>
    <name evidence="2" type="ORF">TRSC58_02828</name>
</gene>
<reference evidence="2 3" key="1">
    <citation type="submission" date="2013-07" db="EMBL/GenBank/DDBJ databases">
        <authorList>
            <person name="Stoco P.H."/>
            <person name="Wagner G."/>
            <person name="Gerber A."/>
            <person name="Zaha A."/>
            <person name="Thompson C."/>
            <person name="Bartholomeu D.C."/>
            <person name="Luckemeyer D.D."/>
            <person name="Bahia D."/>
            <person name="Loreto E."/>
            <person name="Prestes E.B."/>
            <person name="Lima F.M."/>
            <person name="Rodrigues-Luiz G."/>
            <person name="Vallejo G.A."/>
            <person name="Filho J.F."/>
            <person name="Monteiro K.M."/>
            <person name="Tyler K.M."/>
            <person name="de Almeida L.G."/>
            <person name="Ortiz M.F."/>
            <person name="Siervo M.A."/>
            <person name="de Moraes M.H."/>
            <person name="Cunha O.L."/>
            <person name="Mendonca-Neto R."/>
            <person name="Silva R."/>
            <person name="Teixeira S.M."/>
            <person name="Murta S.M."/>
            <person name="Sincero T.C."/>
            <person name="Mendes T.A."/>
            <person name="Urmenyi T.P."/>
            <person name="Silva V.G."/>
            <person name="da Rocha W.D."/>
            <person name="Andersson B."/>
            <person name="Romanha A.J."/>
            <person name="Steindel M."/>
            <person name="de Vasconcelos A.T."/>
            <person name="Grisard E.C."/>
        </authorList>
    </citation>
    <scope>NUCLEOTIDE SEQUENCE [LARGE SCALE GENOMIC DNA]</scope>
    <source>
        <strain evidence="2 3">SC58</strain>
    </source>
</reference>
<dbReference type="PANTHER" id="PTHR16469">
    <property type="entry name" value="UBIQUITIN-ASSOCIATED AND SH3 DOMAIN-CONTAINING BA-RELATED"/>
    <property type="match status" value="1"/>
</dbReference>
<keyword evidence="3" id="KW-1185">Reference proteome</keyword>
<dbReference type="InterPro" id="IPR051710">
    <property type="entry name" value="Phosphatase_SH3-domain"/>
</dbReference>
<protein>
    <recommendedName>
        <fullName evidence="4">Phosphoglycerate mutase</fullName>
    </recommendedName>
</protein>
<dbReference type="Proteomes" id="UP000031737">
    <property type="component" value="Unassembled WGS sequence"/>
</dbReference>
<dbReference type="VEuPathDB" id="TriTrypDB:TRSC58_02828"/>
<evidence type="ECO:0000256" key="1">
    <source>
        <dbReference type="SAM" id="MobiDB-lite"/>
    </source>
</evidence>
<dbReference type="InterPro" id="IPR013078">
    <property type="entry name" value="His_Pase_superF_clade-1"/>
</dbReference>
<feature type="region of interest" description="Disordered" evidence="1">
    <location>
        <begin position="1"/>
        <end position="20"/>
    </location>
</feature>
<proteinExistence type="predicted"/>
<dbReference type="AlphaFoldDB" id="A0A061J3K2"/>
<dbReference type="CDD" id="cd07040">
    <property type="entry name" value="HP"/>
    <property type="match status" value="1"/>
</dbReference>
<dbReference type="SMART" id="SM00855">
    <property type="entry name" value="PGAM"/>
    <property type="match status" value="1"/>
</dbReference>
<comment type="caution">
    <text evidence="2">The sequence shown here is derived from an EMBL/GenBank/DDBJ whole genome shotgun (WGS) entry which is preliminary data.</text>
</comment>
<sequence length="404" mass="45170">MTCVQHAQASKRQLTKAQQQQQRRESVEFTDQLLLLRHGERLDHVDRAWRTTSLLPETDPPLSAAGRRQALETGLMFFQKRKHGKVRQRALGMISLLLISPFHRCVETALIVNIVGFDGKLAMFVDPLLSEWHSTKLFSRPPRLGGRYIFTTDAITFRPHWETLCASLGTFFRSAGGATGDGIDEAMTTRWLSVLEARCAQKPSFLVWTSALMQQSLRRNVCSKGGGAMHRIVGGTSGDLTGINYPENTTHMLRRVGEAIQVRFDATVGEAAGVPICVREAEVQEAKHLPRRFVHRSVMGSAITMACEESAMLLPPARIMMVTHAEAVALAVKHCCPRYHSLDSRVSVPYCSLTSLSRVNDYYRALDDEAPGARRPRKESERSWSVTMAGSTDHLQTPIFLHYS</sequence>
<dbReference type="InterPro" id="IPR029033">
    <property type="entry name" value="His_PPase_superfam"/>
</dbReference>
<dbReference type="SUPFAM" id="SSF53254">
    <property type="entry name" value="Phosphoglycerate mutase-like"/>
    <property type="match status" value="1"/>
</dbReference>
<dbReference type="PANTHER" id="PTHR16469:SF44">
    <property type="match status" value="1"/>
</dbReference>
<evidence type="ECO:0000313" key="2">
    <source>
        <dbReference type="EMBL" id="ESL09449.1"/>
    </source>
</evidence>
<accession>A0A061J3K2</accession>
<evidence type="ECO:0000313" key="3">
    <source>
        <dbReference type="Proteomes" id="UP000031737"/>
    </source>
</evidence>
<name>A0A061J3K2_TRYRA</name>